<dbReference type="Gene3D" id="3.40.50.300">
    <property type="entry name" value="P-loop containing nucleotide triphosphate hydrolases"/>
    <property type="match status" value="1"/>
</dbReference>
<keyword evidence="3 7" id="KW-0418">Kinase</keyword>
<evidence type="ECO:0000313" key="7">
    <source>
        <dbReference type="EMBL" id="PZQ85731.1"/>
    </source>
</evidence>
<comment type="caution">
    <text evidence="7">The sequence shown here is derived from an EMBL/GenBank/DDBJ whole genome shotgun (WGS) entry which is preliminary data.</text>
</comment>
<evidence type="ECO:0000256" key="2">
    <source>
        <dbReference type="ARBA" id="ARBA00022679"/>
    </source>
</evidence>
<name>A0A2W5R4K9_ANCNO</name>
<dbReference type="Proteomes" id="UP000248887">
    <property type="component" value="Unassembled WGS sequence"/>
</dbReference>
<feature type="domain" description="Polyphosphate kinase-2-related" evidence="6">
    <location>
        <begin position="30"/>
        <end position="254"/>
    </location>
</feature>
<evidence type="ECO:0000313" key="8">
    <source>
        <dbReference type="Proteomes" id="UP000248887"/>
    </source>
</evidence>
<sequence length="281" mass="32539">MDLRKKLIVEPGSRVKLKDIDAGFHGDFASEQEARDALARNVARLTELQQKLYGEKKHALLVVLQGIDAAGKDGTCWHVMTAMNPQGAHVKSFKQPTEEERLHDFLWRVHPYAPGLGQVAVFNRSHYEDVLVVRVHELVPKEVWSKRYDRINEFEKLLTDAGVTILKFFLYITPEEQLARFRQRLDDPARQWKISDSDYKERAFWDAYIAAYEDMLEKCSTKHAPWYVVPSNHKWFRNLAVARIIEDALDDMKLKLPEPTVDLAKIRKEYHEAAKAAGLKT</sequence>
<protein>
    <submittedName>
        <fullName evidence="7">Polyphosphate kinase 2</fullName>
    </submittedName>
</protein>
<dbReference type="GO" id="GO:0008976">
    <property type="term" value="F:polyphosphate kinase activity"/>
    <property type="evidence" value="ECO:0007669"/>
    <property type="project" value="InterPro"/>
</dbReference>
<dbReference type="InterPro" id="IPR022488">
    <property type="entry name" value="PPK2-related"/>
</dbReference>
<dbReference type="PANTHER" id="PTHR34383">
    <property type="entry name" value="POLYPHOSPHATE:AMP PHOSPHOTRANSFERASE-RELATED"/>
    <property type="match status" value="1"/>
</dbReference>
<gene>
    <name evidence="7" type="ORF">DI549_01295</name>
</gene>
<accession>A0A2W5R4K9</accession>
<comment type="similarity">
    <text evidence="1">Belongs to the polyphosphate kinase 2 (PPK2) family. Class I subfamily.</text>
</comment>
<comment type="catalytic activity">
    <reaction evidence="5">
        <text>[phosphate](n) + ATP = [phosphate](n+1) + ADP</text>
        <dbReference type="Rhea" id="RHEA:19573"/>
        <dbReference type="Rhea" id="RHEA-COMP:9859"/>
        <dbReference type="Rhea" id="RHEA-COMP:14280"/>
        <dbReference type="ChEBI" id="CHEBI:16838"/>
        <dbReference type="ChEBI" id="CHEBI:30616"/>
        <dbReference type="ChEBI" id="CHEBI:456216"/>
    </reaction>
    <physiologicalReaction direction="right-to-left" evidence="5">
        <dbReference type="Rhea" id="RHEA:19575"/>
    </physiologicalReaction>
</comment>
<dbReference type="AlphaFoldDB" id="A0A2W5R4K9"/>
<dbReference type="GO" id="GO:0006754">
    <property type="term" value="P:ATP biosynthetic process"/>
    <property type="evidence" value="ECO:0007669"/>
    <property type="project" value="UniProtKB-KW"/>
</dbReference>
<keyword evidence="4" id="KW-0066">ATP synthesis</keyword>
<dbReference type="NCBIfam" id="TIGR03709">
    <property type="entry name" value="PPK2_rel_1"/>
    <property type="match status" value="1"/>
</dbReference>
<dbReference type="InterPro" id="IPR016898">
    <property type="entry name" value="Polyphosphate_phosphotransfera"/>
</dbReference>
<evidence type="ECO:0000256" key="1">
    <source>
        <dbReference type="ARBA" id="ARBA00009924"/>
    </source>
</evidence>
<dbReference type="EMBL" id="QFQD01000002">
    <property type="protein sequence ID" value="PZQ85731.1"/>
    <property type="molecule type" value="Genomic_DNA"/>
</dbReference>
<dbReference type="PIRSF" id="PIRSF028756">
    <property type="entry name" value="PPK2_prd"/>
    <property type="match status" value="1"/>
</dbReference>
<evidence type="ECO:0000256" key="4">
    <source>
        <dbReference type="ARBA" id="ARBA00023310"/>
    </source>
</evidence>
<evidence type="ECO:0000256" key="3">
    <source>
        <dbReference type="ARBA" id="ARBA00022777"/>
    </source>
</evidence>
<dbReference type="GO" id="GO:0006797">
    <property type="term" value="P:polyphosphate metabolic process"/>
    <property type="evidence" value="ECO:0007669"/>
    <property type="project" value="InterPro"/>
</dbReference>
<keyword evidence="2" id="KW-0808">Transferase</keyword>
<evidence type="ECO:0000256" key="5">
    <source>
        <dbReference type="ARBA" id="ARBA00024500"/>
    </source>
</evidence>
<organism evidence="7 8">
    <name type="scientific">Ancylobacter novellus</name>
    <name type="common">Thiobacillus novellus</name>
    <dbReference type="NCBI Taxonomy" id="921"/>
    <lineage>
        <taxon>Bacteria</taxon>
        <taxon>Pseudomonadati</taxon>
        <taxon>Pseudomonadota</taxon>
        <taxon>Alphaproteobacteria</taxon>
        <taxon>Hyphomicrobiales</taxon>
        <taxon>Xanthobacteraceae</taxon>
        <taxon>Ancylobacter</taxon>
    </lineage>
</organism>
<dbReference type="Pfam" id="PF03976">
    <property type="entry name" value="PPK2"/>
    <property type="match status" value="1"/>
</dbReference>
<dbReference type="InterPro" id="IPR022300">
    <property type="entry name" value="PPK2-rel_1"/>
</dbReference>
<dbReference type="InterPro" id="IPR027417">
    <property type="entry name" value="P-loop_NTPase"/>
</dbReference>
<evidence type="ECO:0000259" key="6">
    <source>
        <dbReference type="Pfam" id="PF03976"/>
    </source>
</evidence>
<dbReference type="SUPFAM" id="SSF52540">
    <property type="entry name" value="P-loop containing nucleoside triphosphate hydrolases"/>
    <property type="match status" value="1"/>
</dbReference>
<reference evidence="7 8" key="1">
    <citation type="submission" date="2017-08" db="EMBL/GenBank/DDBJ databases">
        <title>Infants hospitalized years apart are colonized by the same room-sourced microbial strains.</title>
        <authorList>
            <person name="Brooks B."/>
            <person name="Olm M.R."/>
            <person name="Firek B.A."/>
            <person name="Baker R."/>
            <person name="Thomas B.C."/>
            <person name="Morowitz M.J."/>
            <person name="Banfield J.F."/>
        </authorList>
    </citation>
    <scope>NUCLEOTIDE SEQUENCE [LARGE SCALE GENOMIC DNA]</scope>
    <source>
        <strain evidence="7">S2_005_001_R2_27</strain>
    </source>
</reference>
<proteinExistence type="inferred from homology"/>
<dbReference type="PANTHER" id="PTHR34383:SF3">
    <property type="entry name" value="POLYPHOSPHATE:AMP PHOSPHOTRANSFERASE"/>
    <property type="match status" value="1"/>
</dbReference>